<evidence type="ECO:0000256" key="3">
    <source>
        <dbReference type="ARBA" id="ARBA00022734"/>
    </source>
</evidence>
<name>F7F8T9_ORNAN</name>
<evidence type="ECO:0000256" key="8">
    <source>
        <dbReference type="SAM" id="Phobius"/>
    </source>
</evidence>
<dbReference type="GO" id="GO:0045954">
    <property type="term" value="P:positive regulation of natural killer cell mediated cytotoxicity"/>
    <property type="evidence" value="ECO:0000318"/>
    <property type="project" value="GO_Central"/>
</dbReference>
<dbReference type="OMA" id="HTENCAL"/>
<evidence type="ECO:0000313" key="10">
    <source>
        <dbReference type="Proteomes" id="UP000002279"/>
    </source>
</evidence>
<comment type="subcellular location">
    <subcellularLocation>
        <location evidence="1">Membrane</location>
        <topology evidence="1">Single-pass type II membrane protein</topology>
    </subcellularLocation>
</comment>
<keyword evidence="5 8" id="KW-1133">Transmembrane helix</keyword>
<dbReference type="InterPro" id="IPR050919">
    <property type="entry name" value="NKG2/CD94_NK_receptors"/>
</dbReference>
<dbReference type="InParanoid" id="F7F8T9"/>
<feature type="compositionally biased region" description="Polar residues" evidence="7">
    <location>
        <begin position="1"/>
        <end position="20"/>
    </location>
</feature>
<evidence type="ECO:0000256" key="1">
    <source>
        <dbReference type="ARBA" id="ARBA00004606"/>
    </source>
</evidence>
<dbReference type="GO" id="GO:0016020">
    <property type="term" value="C:membrane"/>
    <property type="evidence" value="ECO:0007669"/>
    <property type="project" value="UniProtKB-SubCell"/>
</dbReference>
<dbReference type="GO" id="GO:0002223">
    <property type="term" value="P:stimulatory C-type lectin receptor signaling pathway"/>
    <property type="evidence" value="ECO:0000318"/>
    <property type="project" value="GO_Central"/>
</dbReference>
<evidence type="ECO:0008006" key="11">
    <source>
        <dbReference type="Google" id="ProtNLM"/>
    </source>
</evidence>
<dbReference type="SUPFAM" id="SSF56436">
    <property type="entry name" value="C-type lectin-like"/>
    <property type="match status" value="1"/>
</dbReference>
<dbReference type="InterPro" id="IPR016186">
    <property type="entry name" value="C-type_lectin-like/link_sf"/>
</dbReference>
<keyword evidence="4" id="KW-0735">Signal-anchor</keyword>
<keyword evidence="2 8" id="KW-0812">Transmembrane</keyword>
<reference evidence="9" key="3">
    <citation type="submission" date="2025-09" db="UniProtKB">
        <authorList>
            <consortium name="Ensembl"/>
        </authorList>
    </citation>
    <scope>IDENTIFICATION</scope>
    <source>
        <strain evidence="9">Glennie</strain>
    </source>
</reference>
<keyword evidence="3" id="KW-0430">Lectin</keyword>
<evidence type="ECO:0000313" key="9">
    <source>
        <dbReference type="Ensembl" id="ENSOANP00000019396.3"/>
    </source>
</evidence>
<keyword evidence="10" id="KW-1185">Reference proteome</keyword>
<dbReference type="HOGENOM" id="CLU_049894_9_2_1"/>
<evidence type="ECO:0000256" key="7">
    <source>
        <dbReference type="SAM" id="MobiDB-lite"/>
    </source>
</evidence>
<evidence type="ECO:0000256" key="4">
    <source>
        <dbReference type="ARBA" id="ARBA00022968"/>
    </source>
</evidence>
<organism evidence="9 10">
    <name type="scientific">Ornithorhynchus anatinus</name>
    <name type="common">Duckbill platypus</name>
    <dbReference type="NCBI Taxonomy" id="9258"/>
    <lineage>
        <taxon>Eukaryota</taxon>
        <taxon>Metazoa</taxon>
        <taxon>Chordata</taxon>
        <taxon>Craniata</taxon>
        <taxon>Vertebrata</taxon>
        <taxon>Euteleostomi</taxon>
        <taxon>Mammalia</taxon>
        <taxon>Monotremata</taxon>
        <taxon>Ornithorhynchidae</taxon>
        <taxon>Ornithorhynchus</taxon>
    </lineage>
</organism>
<feature type="compositionally biased region" description="Polar residues" evidence="7">
    <location>
        <begin position="60"/>
        <end position="82"/>
    </location>
</feature>
<dbReference type="Gene3D" id="3.10.100.10">
    <property type="entry name" value="Mannose-Binding Protein A, subunit A"/>
    <property type="match status" value="1"/>
</dbReference>
<dbReference type="Ensembl" id="ENSOANT00000019399.3">
    <property type="protein sequence ID" value="ENSOANP00000019396.3"/>
    <property type="gene ID" value="ENSOANG00000021269.3"/>
</dbReference>
<reference evidence="9 10" key="1">
    <citation type="journal article" date="2008" name="Nature">
        <title>Genome analysis of the platypus reveals unique signatures of evolution.</title>
        <authorList>
            <person name="Warren W.C."/>
            <person name="Hillier L.W."/>
            <person name="Marshall Graves J.A."/>
            <person name="Birney E."/>
            <person name="Ponting C.P."/>
            <person name="Grutzner F."/>
            <person name="Belov K."/>
            <person name="Miller W."/>
            <person name="Clarke L."/>
            <person name="Chinwalla A.T."/>
            <person name="Yang S.P."/>
            <person name="Heger A."/>
            <person name="Locke D.P."/>
            <person name="Miethke P."/>
            <person name="Waters P.D."/>
            <person name="Veyrunes F."/>
            <person name="Fulton L."/>
            <person name="Fulton B."/>
            <person name="Graves T."/>
            <person name="Wallis J."/>
            <person name="Puente X.S."/>
            <person name="Lopez-Otin C."/>
            <person name="Ordonez G.R."/>
            <person name="Eichler E.E."/>
            <person name="Chen L."/>
            <person name="Cheng Z."/>
            <person name="Deakin J.E."/>
            <person name="Alsop A."/>
            <person name="Thompson K."/>
            <person name="Kirby P."/>
            <person name="Papenfuss A.T."/>
            <person name="Wakefield M.J."/>
            <person name="Olender T."/>
            <person name="Lancet D."/>
            <person name="Huttley G.A."/>
            <person name="Smit A.F."/>
            <person name="Pask A."/>
            <person name="Temple-Smith P."/>
            <person name="Batzer M.A."/>
            <person name="Walker J.A."/>
            <person name="Konkel M.K."/>
            <person name="Harris R.S."/>
            <person name="Whittington C.M."/>
            <person name="Wong E.S."/>
            <person name="Gemmell N.J."/>
            <person name="Buschiazzo E."/>
            <person name="Vargas Jentzsch I.M."/>
            <person name="Merkel A."/>
            <person name="Schmitz J."/>
            <person name="Zemann A."/>
            <person name="Churakov G."/>
            <person name="Kriegs J.O."/>
            <person name="Brosius J."/>
            <person name="Murchison E.P."/>
            <person name="Sachidanandam R."/>
            <person name="Smith C."/>
            <person name="Hannon G.J."/>
            <person name="Tsend-Ayush E."/>
            <person name="McMillan D."/>
            <person name="Attenborough R."/>
            <person name="Rens W."/>
            <person name="Ferguson-Smith M."/>
            <person name="Lefevre C.M."/>
            <person name="Sharp J.A."/>
            <person name="Nicholas K.R."/>
            <person name="Ray D.A."/>
            <person name="Kube M."/>
            <person name="Reinhardt R."/>
            <person name="Pringle T.H."/>
            <person name="Taylor J."/>
            <person name="Jones R.C."/>
            <person name="Nixon B."/>
            <person name="Dacheux J.L."/>
            <person name="Niwa H."/>
            <person name="Sekita Y."/>
            <person name="Huang X."/>
            <person name="Stark A."/>
            <person name="Kheradpour P."/>
            <person name="Kellis M."/>
            <person name="Flicek P."/>
            <person name="Chen Y."/>
            <person name="Webber C."/>
            <person name="Hardison R."/>
            <person name="Nelson J."/>
            <person name="Hallsworth-Pepin K."/>
            <person name="Delehaunty K."/>
            <person name="Markovic C."/>
            <person name="Minx P."/>
            <person name="Feng Y."/>
            <person name="Kremitzki C."/>
            <person name="Mitreva M."/>
            <person name="Glasscock J."/>
            <person name="Wylie T."/>
            <person name="Wohldmann P."/>
            <person name="Thiru P."/>
            <person name="Nhan M.N."/>
            <person name="Pohl C.S."/>
            <person name="Smith S.M."/>
            <person name="Hou S."/>
            <person name="Nefedov M."/>
            <person name="de Jong P.J."/>
            <person name="Renfree M.B."/>
            <person name="Mardis E.R."/>
            <person name="Wilson R.K."/>
        </authorList>
    </citation>
    <scope>NUCLEOTIDE SEQUENCE [LARGE SCALE GENOMIC DNA]</scope>
    <source>
        <strain evidence="9 10">Glennie</strain>
    </source>
</reference>
<reference evidence="9" key="2">
    <citation type="submission" date="2025-08" db="UniProtKB">
        <authorList>
            <consortium name="Ensembl"/>
        </authorList>
    </citation>
    <scope>IDENTIFICATION</scope>
    <source>
        <strain evidence="9">Glennie</strain>
    </source>
</reference>
<keyword evidence="6 8" id="KW-0472">Membrane</keyword>
<feature type="transmembrane region" description="Helical" evidence="8">
    <location>
        <begin position="134"/>
        <end position="159"/>
    </location>
</feature>
<evidence type="ECO:0000256" key="6">
    <source>
        <dbReference type="ARBA" id="ARBA00023136"/>
    </source>
</evidence>
<dbReference type="GeneTree" id="ENSGT00940000154558"/>
<accession>F7F8T9</accession>
<dbReference type="AlphaFoldDB" id="F7F8T9"/>
<sequence>MEKNQVSYSELIVRNSSQQPDGRPQIHKNKDASTEQEVTYAGMKNSKSSQQRQHRKSKNIPNSGPEQQATYTEVKNAKPSQLRQHRTYKDAQNTFLECDQQVTYTDLKLTGYPQLQGGCEIGQSKDSLSPPWRLIAGILGILCLGLVATVAIRALWIFWNCSCTPCSGNWVQFDTSCFRYSAELKPWKESQQACKSQKPSLLNINNTREMVLSHKLLVYINACLPE</sequence>
<proteinExistence type="predicted"/>
<dbReference type="InterPro" id="IPR016187">
    <property type="entry name" value="CTDL_fold"/>
</dbReference>
<protein>
    <recommendedName>
        <fullName evidence="11">C-type lectin domain-containing protein</fullName>
    </recommendedName>
</protein>
<evidence type="ECO:0000256" key="5">
    <source>
        <dbReference type="ARBA" id="ARBA00022989"/>
    </source>
</evidence>
<dbReference type="GO" id="GO:0030246">
    <property type="term" value="F:carbohydrate binding"/>
    <property type="evidence" value="ECO:0007669"/>
    <property type="project" value="UniProtKB-KW"/>
</dbReference>
<dbReference type="Proteomes" id="UP000002279">
    <property type="component" value="Chromosome 17"/>
</dbReference>
<feature type="region of interest" description="Disordered" evidence="7">
    <location>
        <begin position="1"/>
        <end position="83"/>
    </location>
</feature>
<dbReference type="PANTHER" id="PTHR22800:SF252">
    <property type="entry name" value="NATURAL KILLER CELLS ANTIGEN CD94"/>
    <property type="match status" value="1"/>
</dbReference>
<evidence type="ECO:0000256" key="2">
    <source>
        <dbReference type="ARBA" id="ARBA00022692"/>
    </source>
</evidence>
<dbReference type="PANTHER" id="PTHR22800">
    <property type="entry name" value="C-TYPE LECTIN PROTEINS"/>
    <property type="match status" value="1"/>
</dbReference>